<dbReference type="Proteomes" id="UP000013827">
    <property type="component" value="Unassembled WGS sequence"/>
</dbReference>
<evidence type="ECO:0000313" key="1">
    <source>
        <dbReference type="EnsemblProtists" id="EOD35462"/>
    </source>
</evidence>
<evidence type="ECO:0000313" key="2">
    <source>
        <dbReference type="Proteomes" id="UP000013827"/>
    </source>
</evidence>
<accession>A0A0D3KI77</accession>
<dbReference type="AlphaFoldDB" id="A0A0D3KI77"/>
<name>A0A0D3KI77_EMIH1</name>
<dbReference type="PaxDb" id="2903-EOD35462"/>
<reference evidence="2" key="1">
    <citation type="journal article" date="2013" name="Nature">
        <title>Pan genome of the phytoplankton Emiliania underpins its global distribution.</title>
        <authorList>
            <person name="Read B.A."/>
            <person name="Kegel J."/>
            <person name="Klute M.J."/>
            <person name="Kuo A."/>
            <person name="Lefebvre S.C."/>
            <person name="Maumus F."/>
            <person name="Mayer C."/>
            <person name="Miller J."/>
            <person name="Monier A."/>
            <person name="Salamov A."/>
            <person name="Young J."/>
            <person name="Aguilar M."/>
            <person name="Claverie J.M."/>
            <person name="Frickenhaus S."/>
            <person name="Gonzalez K."/>
            <person name="Herman E.K."/>
            <person name="Lin Y.C."/>
            <person name="Napier J."/>
            <person name="Ogata H."/>
            <person name="Sarno A.F."/>
            <person name="Shmutz J."/>
            <person name="Schroeder D."/>
            <person name="de Vargas C."/>
            <person name="Verret F."/>
            <person name="von Dassow P."/>
            <person name="Valentin K."/>
            <person name="Van de Peer Y."/>
            <person name="Wheeler G."/>
            <person name="Dacks J.B."/>
            <person name="Delwiche C.F."/>
            <person name="Dyhrman S.T."/>
            <person name="Glockner G."/>
            <person name="John U."/>
            <person name="Richards T."/>
            <person name="Worden A.Z."/>
            <person name="Zhang X."/>
            <person name="Grigoriev I.V."/>
            <person name="Allen A.E."/>
            <person name="Bidle K."/>
            <person name="Borodovsky M."/>
            <person name="Bowler C."/>
            <person name="Brownlee C."/>
            <person name="Cock J.M."/>
            <person name="Elias M."/>
            <person name="Gladyshev V.N."/>
            <person name="Groth M."/>
            <person name="Guda C."/>
            <person name="Hadaegh A."/>
            <person name="Iglesias-Rodriguez M.D."/>
            <person name="Jenkins J."/>
            <person name="Jones B.M."/>
            <person name="Lawson T."/>
            <person name="Leese F."/>
            <person name="Lindquist E."/>
            <person name="Lobanov A."/>
            <person name="Lomsadze A."/>
            <person name="Malik S.B."/>
            <person name="Marsh M.E."/>
            <person name="Mackinder L."/>
            <person name="Mock T."/>
            <person name="Mueller-Roeber B."/>
            <person name="Pagarete A."/>
            <person name="Parker M."/>
            <person name="Probert I."/>
            <person name="Quesneville H."/>
            <person name="Raines C."/>
            <person name="Rensing S.A."/>
            <person name="Riano-Pachon D.M."/>
            <person name="Richier S."/>
            <person name="Rokitta S."/>
            <person name="Shiraiwa Y."/>
            <person name="Soanes D.M."/>
            <person name="van der Giezen M."/>
            <person name="Wahlund T.M."/>
            <person name="Williams B."/>
            <person name="Wilson W."/>
            <person name="Wolfe G."/>
            <person name="Wurch L.L."/>
        </authorList>
    </citation>
    <scope>NUCLEOTIDE SEQUENCE</scope>
</reference>
<organism evidence="1 2">
    <name type="scientific">Emiliania huxleyi (strain CCMP1516)</name>
    <dbReference type="NCBI Taxonomy" id="280463"/>
    <lineage>
        <taxon>Eukaryota</taxon>
        <taxon>Haptista</taxon>
        <taxon>Haptophyta</taxon>
        <taxon>Prymnesiophyceae</taxon>
        <taxon>Isochrysidales</taxon>
        <taxon>Noelaerhabdaceae</taxon>
        <taxon>Emiliania</taxon>
    </lineage>
</organism>
<dbReference type="GeneID" id="17280732"/>
<reference evidence="1" key="2">
    <citation type="submission" date="2024-10" db="UniProtKB">
        <authorList>
            <consortium name="EnsemblProtists"/>
        </authorList>
    </citation>
    <scope>IDENTIFICATION</scope>
</reference>
<sequence length="221" mass="23773">MPRANAPTLRLKLVQRIACAKTKYIAGITPPNVACDALEFAHNRIRKSFESIARADASPQALRDLAWLQAQLPTEMGGDCEWRLPDGGYRFDVLKATKPKWVPCYLRRDFGDERGCHEPRWASALFPGGGEVTRAQFGEALAGLGFEMPMGPRGSVGADGGMPESAADALWAWLAGDGDALTPEGARTRLQAMAEDPQAEGAVGEGPDHLALGAKPFEMIV</sequence>
<dbReference type="eggNOG" id="ENOG502S5J1">
    <property type="taxonomic scope" value="Eukaryota"/>
</dbReference>
<dbReference type="HOGENOM" id="CLU_1252677_0_0_1"/>
<proteinExistence type="predicted"/>
<dbReference type="RefSeq" id="XP_005787891.1">
    <property type="nucleotide sequence ID" value="XM_005787834.1"/>
</dbReference>
<dbReference type="KEGG" id="ehx:EMIHUDRAFT_449234"/>
<keyword evidence="2" id="KW-1185">Reference proteome</keyword>
<protein>
    <submittedName>
        <fullName evidence="1">Uncharacterized protein</fullName>
    </submittedName>
</protein>
<dbReference type="EnsemblProtists" id="EOD35462">
    <property type="protein sequence ID" value="EOD35462"/>
    <property type="gene ID" value="EMIHUDRAFT_449234"/>
</dbReference>